<dbReference type="OrthoDB" id="2322499at2759"/>
<protein>
    <submittedName>
        <fullName evidence="2">Uncharacterized protein</fullName>
    </submittedName>
</protein>
<sequence length="218" mass="24469">MEDDEDRDDYAENSVDVKDVHRTLGRAKRMRRRWYGGGPKGAEAIEDALVEKYTPRVRQYLIENKAMKKDRLALAGWIRSIEPLYEMQAVEIEEGRQHDTRQKSVRAEKAIGRVASAGVFKLGATQTRQLTSHPLVAKAEPLTDDSAFVLLSLFQVVAALSRARRIASQSGLPSRRRSTAFSAARSPRTSLLAAGRRRRRASGTTTTTTRACSRSQRR</sequence>
<organism evidence="2 3">
    <name type="scientific">Rhodotorula diobovata</name>
    <dbReference type="NCBI Taxonomy" id="5288"/>
    <lineage>
        <taxon>Eukaryota</taxon>
        <taxon>Fungi</taxon>
        <taxon>Dikarya</taxon>
        <taxon>Basidiomycota</taxon>
        <taxon>Pucciniomycotina</taxon>
        <taxon>Microbotryomycetes</taxon>
        <taxon>Sporidiobolales</taxon>
        <taxon>Sporidiobolaceae</taxon>
        <taxon>Rhodotorula</taxon>
    </lineage>
</organism>
<evidence type="ECO:0000313" key="3">
    <source>
        <dbReference type="Proteomes" id="UP000311382"/>
    </source>
</evidence>
<evidence type="ECO:0000256" key="1">
    <source>
        <dbReference type="SAM" id="MobiDB-lite"/>
    </source>
</evidence>
<accession>A0A5C5FWG5</accession>
<evidence type="ECO:0000313" key="2">
    <source>
        <dbReference type="EMBL" id="TNY21120.1"/>
    </source>
</evidence>
<feature type="region of interest" description="Disordered" evidence="1">
    <location>
        <begin position="168"/>
        <end position="218"/>
    </location>
</feature>
<dbReference type="EMBL" id="SOZI01000050">
    <property type="protein sequence ID" value="TNY21120.1"/>
    <property type="molecule type" value="Genomic_DNA"/>
</dbReference>
<feature type="compositionally biased region" description="Low complexity" evidence="1">
    <location>
        <begin position="179"/>
        <end position="194"/>
    </location>
</feature>
<dbReference type="AlphaFoldDB" id="A0A5C5FWG5"/>
<proteinExistence type="predicted"/>
<reference evidence="2 3" key="1">
    <citation type="submission" date="2019-03" db="EMBL/GenBank/DDBJ databases">
        <title>Rhodosporidium diobovatum UCD-FST 08-225 genome sequencing, assembly, and annotation.</title>
        <authorList>
            <person name="Fakankun I.U."/>
            <person name="Fristensky B."/>
            <person name="Levin D.B."/>
        </authorList>
    </citation>
    <scope>NUCLEOTIDE SEQUENCE [LARGE SCALE GENOMIC DNA]</scope>
    <source>
        <strain evidence="2 3">UCD-FST 08-225</strain>
    </source>
</reference>
<gene>
    <name evidence="2" type="ORF">DMC30DRAFT_218806</name>
</gene>
<feature type="compositionally biased region" description="Low complexity" evidence="1">
    <location>
        <begin position="202"/>
        <end position="218"/>
    </location>
</feature>
<dbReference type="Proteomes" id="UP000311382">
    <property type="component" value="Unassembled WGS sequence"/>
</dbReference>
<keyword evidence="3" id="KW-1185">Reference proteome</keyword>
<comment type="caution">
    <text evidence="2">The sequence shown here is derived from an EMBL/GenBank/DDBJ whole genome shotgun (WGS) entry which is preliminary data.</text>
</comment>
<name>A0A5C5FWG5_9BASI</name>